<dbReference type="Gene3D" id="1.10.10.10">
    <property type="entry name" value="Winged helix-like DNA-binding domain superfamily/Winged helix DNA-binding domain"/>
    <property type="match status" value="1"/>
</dbReference>
<reference evidence="1" key="1">
    <citation type="submission" date="2020-11" db="EMBL/GenBank/DDBJ databases">
        <title>Isolation and identification of active actinomycetes.</title>
        <authorList>
            <person name="Yu B."/>
        </authorList>
    </citation>
    <scope>NUCLEOTIDE SEQUENCE</scope>
    <source>
        <strain evidence="1">NEAU-YB345</strain>
    </source>
</reference>
<dbReference type="AlphaFoldDB" id="A0A931B812"/>
<dbReference type="Proteomes" id="UP000657385">
    <property type="component" value="Unassembled WGS sequence"/>
</dbReference>
<gene>
    <name evidence="1" type="ORF">I2501_22145</name>
</gene>
<dbReference type="InterPro" id="IPR036388">
    <property type="entry name" value="WH-like_DNA-bd_sf"/>
</dbReference>
<dbReference type="InterPro" id="IPR013324">
    <property type="entry name" value="RNA_pol_sigma_r3/r4-like"/>
</dbReference>
<evidence type="ECO:0000313" key="1">
    <source>
        <dbReference type="EMBL" id="MBF9070726.1"/>
    </source>
</evidence>
<evidence type="ECO:0000313" key="2">
    <source>
        <dbReference type="Proteomes" id="UP000657385"/>
    </source>
</evidence>
<protein>
    <submittedName>
        <fullName evidence="1">Sigma-70 family RNA polymerase sigma factor</fullName>
    </submittedName>
</protein>
<organism evidence="1 2">
    <name type="scientific">Streptacidiphilus fuscans</name>
    <dbReference type="NCBI Taxonomy" id="2789292"/>
    <lineage>
        <taxon>Bacteria</taxon>
        <taxon>Bacillati</taxon>
        <taxon>Actinomycetota</taxon>
        <taxon>Actinomycetes</taxon>
        <taxon>Kitasatosporales</taxon>
        <taxon>Streptomycetaceae</taxon>
        <taxon>Streptacidiphilus</taxon>
    </lineage>
</organism>
<dbReference type="SUPFAM" id="SSF88659">
    <property type="entry name" value="Sigma3 and sigma4 domains of RNA polymerase sigma factors"/>
    <property type="match status" value="1"/>
</dbReference>
<accession>A0A931B812</accession>
<proteinExistence type="predicted"/>
<keyword evidence="2" id="KW-1185">Reference proteome</keyword>
<sequence length="206" mass="23271">MDSASADWVRTLSEGGRERERAAERLHQLLLRAAQAEVRRRSGLLGISGPELDDLAHQAAADAVVSVLAKVAEFRGESRFTTWAYRFVVLEVSSKIGRHFWRRPHVPLDAGQWERLPDRLGLDPSRQSEQRELMDALRRAVQDDLTDRQRTVFTALVVDGVPLDALVVRLESSWNALYKTMFDARRKLRASLVAGGYLPETPRGSR</sequence>
<dbReference type="EMBL" id="JADPRT010000009">
    <property type="protein sequence ID" value="MBF9070726.1"/>
    <property type="molecule type" value="Genomic_DNA"/>
</dbReference>
<comment type="caution">
    <text evidence="1">The sequence shown here is derived from an EMBL/GenBank/DDBJ whole genome shotgun (WGS) entry which is preliminary data.</text>
</comment>
<name>A0A931B812_9ACTN</name>